<comment type="catalytic activity">
    <reaction evidence="4">
        <text>a (3R)-hydroxyacyl-[ACP] + NADP(+) = a 3-oxoacyl-[ACP] + NADPH + H(+)</text>
        <dbReference type="Rhea" id="RHEA:17397"/>
        <dbReference type="Rhea" id="RHEA-COMP:9916"/>
        <dbReference type="Rhea" id="RHEA-COMP:9945"/>
        <dbReference type="ChEBI" id="CHEBI:15378"/>
        <dbReference type="ChEBI" id="CHEBI:57783"/>
        <dbReference type="ChEBI" id="CHEBI:58349"/>
        <dbReference type="ChEBI" id="CHEBI:78776"/>
        <dbReference type="ChEBI" id="CHEBI:78827"/>
        <dbReference type="EC" id="1.1.1.100"/>
    </reaction>
</comment>
<dbReference type="PANTHER" id="PTHR42879">
    <property type="entry name" value="3-OXOACYL-(ACYL-CARRIER-PROTEIN) REDUCTASE"/>
    <property type="match status" value="1"/>
</dbReference>
<evidence type="ECO:0000256" key="3">
    <source>
        <dbReference type="ARBA" id="ARBA00023002"/>
    </source>
</evidence>
<dbReference type="InterPro" id="IPR036291">
    <property type="entry name" value="NAD(P)-bd_dom_sf"/>
</dbReference>
<organism evidence="5">
    <name type="scientific">Amphora coffeiformis</name>
    <dbReference type="NCBI Taxonomy" id="265554"/>
    <lineage>
        <taxon>Eukaryota</taxon>
        <taxon>Sar</taxon>
        <taxon>Stramenopiles</taxon>
        <taxon>Ochrophyta</taxon>
        <taxon>Bacillariophyta</taxon>
        <taxon>Bacillariophyceae</taxon>
        <taxon>Bacillariophycidae</taxon>
        <taxon>Thalassiophysales</taxon>
        <taxon>Catenulaceae</taxon>
        <taxon>Amphora</taxon>
    </lineage>
</organism>
<gene>
    <name evidence="5" type="ORF">ACOF00016_LOCUS18076</name>
</gene>
<keyword evidence="3" id="KW-0560">Oxidoreductase</keyword>
<evidence type="ECO:0000256" key="4">
    <source>
        <dbReference type="ARBA" id="ARBA00048508"/>
    </source>
</evidence>
<reference evidence="5" key="1">
    <citation type="submission" date="2021-01" db="EMBL/GenBank/DDBJ databases">
        <authorList>
            <person name="Corre E."/>
            <person name="Pelletier E."/>
            <person name="Niang G."/>
            <person name="Scheremetjew M."/>
            <person name="Finn R."/>
            <person name="Kale V."/>
            <person name="Holt S."/>
            <person name="Cochrane G."/>
            <person name="Meng A."/>
            <person name="Brown T."/>
            <person name="Cohen L."/>
        </authorList>
    </citation>
    <scope>NUCLEOTIDE SEQUENCE</scope>
    <source>
        <strain evidence="5">CCMP127</strain>
    </source>
</reference>
<dbReference type="Pfam" id="PF13561">
    <property type="entry name" value="adh_short_C2"/>
    <property type="match status" value="1"/>
</dbReference>
<dbReference type="GO" id="GO:0004316">
    <property type="term" value="F:3-oxoacyl-[acyl-carrier-protein] reductase (NADPH) activity"/>
    <property type="evidence" value="ECO:0007669"/>
    <property type="project" value="UniProtKB-EC"/>
</dbReference>
<accession>A0A7S3PBX0</accession>
<protein>
    <recommendedName>
        <fullName evidence="2">3-oxoacyl-[acyl-carrier-protein] reductase</fullName>
        <ecNumber evidence="2">1.1.1.100</ecNumber>
    </recommendedName>
</protein>
<dbReference type="AlphaFoldDB" id="A0A7S3PBX0"/>
<evidence type="ECO:0000313" key="5">
    <source>
        <dbReference type="EMBL" id="CAE0421436.1"/>
    </source>
</evidence>
<evidence type="ECO:0000256" key="1">
    <source>
        <dbReference type="ARBA" id="ARBA00006484"/>
    </source>
</evidence>
<evidence type="ECO:0000256" key="2">
    <source>
        <dbReference type="ARBA" id="ARBA00012948"/>
    </source>
</evidence>
<dbReference type="PANTHER" id="PTHR42879:SF2">
    <property type="entry name" value="3-OXOACYL-[ACYL-CARRIER-PROTEIN] REDUCTASE FABG"/>
    <property type="match status" value="1"/>
</dbReference>
<dbReference type="PRINTS" id="PR00081">
    <property type="entry name" value="GDHRDH"/>
</dbReference>
<dbReference type="InterPro" id="IPR050259">
    <property type="entry name" value="SDR"/>
</dbReference>
<dbReference type="EMBL" id="HBIM01024389">
    <property type="protein sequence ID" value="CAE0421436.1"/>
    <property type="molecule type" value="Transcribed_RNA"/>
</dbReference>
<name>A0A7S3PBX0_9STRA</name>
<dbReference type="Gene3D" id="3.40.50.720">
    <property type="entry name" value="NAD(P)-binding Rossmann-like Domain"/>
    <property type="match status" value="1"/>
</dbReference>
<dbReference type="InterPro" id="IPR002347">
    <property type="entry name" value="SDR_fam"/>
</dbReference>
<dbReference type="SUPFAM" id="SSF51735">
    <property type="entry name" value="NAD(P)-binding Rossmann-fold domains"/>
    <property type="match status" value="1"/>
</dbReference>
<proteinExistence type="inferred from homology"/>
<dbReference type="PRINTS" id="PR00080">
    <property type="entry name" value="SDRFAMILY"/>
</dbReference>
<dbReference type="FunFam" id="3.40.50.720:FF:000173">
    <property type="entry name" value="3-oxoacyl-[acyl-carrier protein] reductase"/>
    <property type="match status" value="1"/>
</dbReference>
<comment type="similarity">
    <text evidence="1">Belongs to the short-chain dehydrogenases/reductases (SDR) family.</text>
</comment>
<dbReference type="EC" id="1.1.1.100" evidence="2"/>
<sequence>MRFGIMPCSSYTLRRSVVFDNVKNPAHFPADQPGLGQAMAYDIAKDGQKLVINYIDFPGMKEQADETCEEIKKLGGDAIAVAGDVSKPEDCADMMKAAFEHYGQVDVLINNAGITKDNLMLRMKPEQWAAVLAVNLSGVFFCSQAYFKTAIKKKQPGGRVINIASVSGMLGNPGQANYSSTKGGVISLTRTCAREFAYKNFKCNAICPGFIETAMTAKIDPAILEKTKEMIPLKRLGKPSEIAAMAKFLALNEGADYITGHCFVVDGGVATGCT</sequence>